<evidence type="ECO:0008006" key="6">
    <source>
        <dbReference type="Google" id="ProtNLM"/>
    </source>
</evidence>
<dbReference type="SUPFAM" id="SSF53850">
    <property type="entry name" value="Periplasmic binding protein-like II"/>
    <property type="match status" value="1"/>
</dbReference>
<evidence type="ECO:0000313" key="4">
    <source>
        <dbReference type="EMBL" id="ORZ38478.1"/>
    </source>
</evidence>
<dbReference type="Gene3D" id="3.40.190.10">
    <property type="entry name" value="Periplasmic binding protein-like II"/>
    <property type="match status" value="2"/>
</dbReference>
<organism evidence="4 5">
    <name type="scientific">Catenaria anguillulae PL171</name>
    <dbReference type="NCBI Taxonomy" id="765915"/>
    <lineage>
        <taxon>Eukaryota</taxon>
        <taxon>Fungi</taxon>
        <taxon>Fungi incertae sedis</taxon>
        <taxon>Blastocladiomycota</taxon>
        <taxon>Blastocladiomycetes</taxon>
        <taxon>Blastocladiales</taxon>
        <taxon>Catenariaceae</taxon>
        <taxon>Catenaria</taxon>
    </lineage>
</organism>
<dbReference type="AlphaFoldDB" id="A0A1Y2HV38"/>
<evidence type="ECO:0000256" key="2">
    <source>
        <dbReference type="ARBA" id="ARBA00022448"/>
    </source>
</evidence>
<keyword evidence="2" id="KW-0813">Transport</keyword>
<evidence type="ECO:0000256" key="1">
    <source>
        <dbReference type="ARBA" id="ARBA00008520"/>
    </source>
</evidence>
<keyword evidence="3" id="KW-0732">Signal</keyword>
<comment type="similarity">
    <text evidence="1">Belongs to the bacterial solute-binding protein 1 family.</text>
</comment>
<protein>
    <recommendedName>
        <fullName evidence="6">Bacterial extracellular solute-binding protein</fullName>
    </recommendedName>
</protein>
<keyword evidence="5" id="KW-1185">Reference proteome</keyword>
<dbReference type="PANTHER" id="PTHR43649:SF34">
    <property type="entry name" value="ABC TRANSPORTER PERIPLASMIC-BINDING PROTEIN YCJN-RELATED"/>
    <property type="match status" value="1"/>
</dbReference>
<dbReference type="InterPro" id="IPR050490">
    <property type="entry name" value="Bact_solute-bd_prot1"/>
</dbReference>
<dbReference type="Pfam" id="PF01547">
    <property type="entry name" value="SBP_bac_1"/>
    <property type="match status" value="1"/>
</dbReference>
<dbReference type="Proteomes" id="UP000193411">
    <property type="component" value="Unassembled WGS sequence"/>
</dbReference>
<dbReference type="OrthoDB" id="2157358at2759"/>
<dbReference type="EMBL" id="MCFL01000008">
    <property type="protein sequence ID" value="ORZ38478.1"/>
    <property type="molecule type" value="Genomic_DNA"/>
</dbReference>
<evidence type="ECO:0000313" key="5">
    <source>
        <dbReference type="Proteomes" id="UP000193411"/>
    </source>
</evidence>
<reference evidence="4 5" key="1">
    <citation type="submission" date="2016-07" db="EMBL/GenBank/DDBJ databases">
        <title>Pervasive Adenine N6-methylation of Active Genes in Fungi.</title>
        <authorList>
            <consortium name="DOE Joint Genome Institute"/>
            <person name="Mondo S.J."/>
            <person name="Dannebaum R.O."/>
            <person name="Kuo R.C."/>
            <person name="Labutti K."/>
            <person name="Haridas S."/>
            <person name="Kuo A."/>
            <person name="Salamov A."/>
            <person name="Ahrendt S.R."/>
            <person name="Lipzen A."/>
            <person name="Sullivan W."/>
            <person name="Andreopoulos W.B."/>
            <person name="Clum A."/>
            <person name="Lindquist E."/>
            <person name="Daum C."/>
            <person name="Ramamoorthy G.K."/>
            <person name="Gryganskyi A."/>
            <person name="Culley D."/>
            <person name="Magnuson J.K."/>
            <person name="James T.Y."/>
            <person name="O'Malley M.A."/>
            <person name="Stajich J.E."/>
            <person name="Spatafora J.W."/>
            <person name="Visel A."/>
            <person name="Grigoriev I.V."/>
        </authorList>
    </citation>
    <scope>NUCLEOTIDE SEQUENCE [LARGE SCALE GENOMIC DNA]</scope>
    <source>
        <strain evidence="4 5">PL171</strain>
    </source>
</reference>
<dbReference type="STRING" id="765915.A0A1Y2HV38"/>
<evidence type="ECO:0000256" key="3">
    <source>
        <dbReference type="ARBA" id="ARBA00022729"/>
    </source>
</evidence>
<comment type="caution">
    <text evidence="4">The sequence shown here is derived from an EMBL/GenBank/DDBJ whole genome shotgun (WGS) entry which is preliminary data.</text>
</comment>
<dbReference type="PANTHER" id="PTHR43649">
    <property type="entry name" value="ARABINOSE-BINDING PROTEIN-RELATED"/>
    <property type="match status" value="1"/>
</dbReference>
<sequence length="413" mass="45769">MLESLSACRRSHRPSGTTAIVPSRSPLISWMLLIYLLSVVWQVAHALTTVRVLVPAAFNQDNWATQRNLTTAFAARTGIQVEFVTMATAITDYTATAVNTMFYSKDAFVDILALDVVWIGDYGEYLLPLDGDAGLAAVLAQHNPQNVAAGMYGGQLKAVPQNADYGVLYSRMDLLNRYGYSAPPTTYQEMEEMMAKIVPEEKKTNPSFIGISNQVSAYEGLTCNVLEWAYAEDAGVLLEPDRTLSSFNQQSTVGQRVVSIGKRMRKWFANGWMSIGLTESSSGREWIRGNTLFHRNWPYMSVYTRDSGVTWPWRLTKLPAGGAALGGWLWGANKYTRNPDATKRVLELFASIEWQKSRAVFEGAPPTIPALYSGVQCIADLRGCPRAQDCSPAVVRLWSQVSRGVQSHLYPLV</sequence>
<name>A0A1Y2HV38_9FUNG</name>
<proteinExistence type="inferred from homology"/>
<gene>
    <name evidence="4" type="ORF">BCR44DRAFT_1294174</name>
</gene>
<dbReference type="InterPro" id="IPR006059">
    <property type="entry name" value="SBP"/>
</dbReference>
<accession>A0A1Y2HV38</accession>